<keyword evidence="3" id="KW-1185">Reference proteome</keyword>
<evidence type="ECO:0000259" key="1">
    <source>
        <dbReference type="PROSITE" id="PS51819"/>
    </source>
</evidence>
<comment type="caution">
    <text evidence="2">The sequence shown here is derived from an EMBL/GenBank/DDBJ whole genome shotgun (WGS) entry which is preliminary data.</text>
</comment>
<dbReference type="Gene3D" id="3.10.180.10">
    <property type="entry name" value="2,3-Dihydroxybiphenyl 1,2-Dioxygenase, domain 1"/>
    <property type="match status" value="1"/>
</dbReference>
<dbReference type="EMBL" id="WJBD01000027">
    <property type="protein sequence ID" value="MBC3889852.1"/>
    <property type="molecule type" value="Genomic_DNA"/>
</dbReference>
<dbReference type="InterPro" id="IPR037523">
    <property type="entry name" value="VOC_core"/>
</dbReference>
<dbReference type="Pfam" id="PF00903">
    <property type="entry name" value="Glyoxalase"/>
    <property type="match status" value="1"/>
</dbReference>
<dbReference type="PANTHER" id="PTHR33993">
    <property type="entry name" value="GLYOXALASE-RELATED"/>
    <property type="match status" value="1"/>
</dbReference>
<accession>A0A923KTW2</accession>
<dbReference type="AlphaFoldDB" id="A0A923KTW2"/>
<dbReference type="SUPFAM" id="SSF54593">
    <property type="entry name" value="Glyoxalase/Bleomycin resistance protein/Dihydroxybiphenyl dioxygenase"/>
    <property type="match status" value="1"/>
</dbReference>
<dbReference type="PANTHER" id="PTHR33993:SF2">
    <property type="entry name" value="VOC DOMAIN-CONTAINING PROTEIN"/>
    <property type="match status" value="1"/>
</dbReference>
<evidence type="ECO:0000313" key="3">
    <source>
        <dbReference type="Proteomes" id="UP000616595"/>
    </source>
</evidence>
<organism evidence="2 3">
    <name type="scientific">Acetobacterium paludosum</name>
    <dbReference type="NCBI Taxonomy" id="52693"/>
    <lineage>
        <taxon>Bacteria</taxon>
        <taxon>Bacillati</taxon>
        <taxon>Bacillota</taxon>
        <taxon>Clostridia</taxon>
        <taxon>Eubacteriales</taxon>
        <taxon>Eubacteriaceae</taxon>
        <taxon>Acetobacterium</taxon>
    </lineage>
</organism>
<sequence>MSGIIHFELCADQPERAVKFYSEVFDWQISTWGGPMDYWLVSTHGENEPGINGAIKKREHPSETTINTIEVASFEQFADKIRKAGGTVMTPKQTITGVGYFAYCKDTEGNIFGIMETDLEAKV</sequence>
<name>A0A923KTW2_9FIRM</name>
<dbReference type="InterPro" id="IPR029068">
    <property type="entry name" value="Glyas_Bleomycin-R_OHBP_Dase"/>
</dbReference>
<evidence type="ECO:0000313" key="2">
    <source>
        <dbReference type="EMBL" id="MBC3889852.1"/>
    </source>
</evidence>
<dbReference type="InterPro" id="IPR004360">
    <property type="entry name" value="Glyas_Fos-R_dOase_dom"/>
</dbReference>
<dbReference type="InterPro" id="IPR052164">
    <property type="entry name" value="Anthracycline_SecMetBiosynth"/>
</dbReference>
<dbReference type="PROSITE" id="PS51819">
    <property type="entry name" value="VOC"/>
    <property type="match status" value="1"/>
</dbReference>
<dbReference type="Proteomes" id="UP000616595">
    <property type="component" value="Unassembled WGS sequence"/>
</dbReference>
<reference evidence="2" key="1">
    <citation type="submission" date="2019-10" db="EMBL/GenBank/DDBJ databases">
        <authorList>
            <person name="Ross D.E."/>
            <person name="Gulliver D."/>
        </authorList>
    </citation>
    <scope>NUCLEOTIDE SEQUENCE</scope>
    <source>
        <strain evidence="2">DER-2019</strain>
    </source>
</reference>
<proteinExistence type="predicted"/>
<reference evidence="2" key="2">
    <citation type="submission" date="2020-10" db="EMBL/GenBank/DDBJ databases">
        <title>Comparative genomics of the Acetobacterium genus.</title>
        <authorList>
            <person name="Marshall C."/>
            <person name="May H."/>
            <person name="Norman S."/>
        </authorList>
    </citation>
    <scope>NUCLEOTIDE SEQUENCE</scope>
    <source>
        <strain evidence="2">DER-2019</strain>
    </source>
</reference>
<dbReference type="OrthoDB" id="9804235at2"/>
<gene>
    <name evidence="2" type="ORF">GH810_16225</name>
</gene>
<dbReference type="RefSeq" id="WP_148568412.1">
    <property type="nucleotide sequence ID" value="NZ_RXYA01000017.1"/>
</dbReference>
<feature type="domain" description="VOC" evidence="1">
    <location>
        <begin position="3"/>
        <end position="117"/>
    </location>
</feature>
<protein>
    <submittedName>
        <fullName evidence="2">VOC family protein</fullName>
    </submittedName>
</protein>